<proteinExistence type="predicted"/>
<keyword evidence="2" id="KW-1185">Reference proteome</keyword>
<protein>
    <submittedName>
        <fullName evidence="1">Uncharacterized protein</fullName>
    </submittedName>
</protein>
<dbReference type="Proteomes" id="UP000515728">
    <property type="component" value="Chromosome"/>
</dbReference>
<evidence type="ECO:0000313" key="1">
    <source>
        <dbReference type="EMBL" id="QNG51641.1"/>
    </source>
</evidence>
<reference evidence="1 2" key="1">
    <citation type="submission" date="2020-08" db="EMBL/GenBank/DDBJ databases">
        <authorList>
            <person name="Mo P."/>
        </authorList>
    </citation>
    <scope>NUCLEOTIDE SEQUENCE [LARGE SCALE GENOMIC DNA]</scope>
    <source>
        <strain evidence="1 2">CGMCC 4.1532</strain>
    </source>
</reference>
<dbReference type="EMBL" id="CP060131">
    <property type="protein sequence ID" value="QNG51641.1"/>
    <property type="molecule type" value="Genomic_DNA"/>
</dbReference>
<evidence type="ECO:0000313" key="2">
    <source>
        <dbReference type="Proteomes" id="UP000515728"/>
    </source>
</evidence>
<dbReference type="KEGG" id="ppel:H6H00_26635"/>
<organism evidence="1 2">
    <name type="scientific">Pseudonocardia petroleophila</name>
    <dbReference type="NCBI Taxonomy" id="37331"/>
    <lineage>
        <taxon>Bacteria</taxon>
        <taxon>Bacillati</taxon>
        <taxon>Actinomycetota</taxon>
        <taxon>Actinomycetes</taxon>
        <taxon>Pseudonocardiales</taxon>
        <taxon>Pseudonocardiaceae</taxon>
        <taxon>Pseudonocardia</taxon>
    </lineage>
</organism>
<accession>A0A7G7MFT0</accession>
<dbReference type="RefSeq" id="WP_185718395.1">
    <property type="nucleotide sequence ID" value="NZ_BAAAWI010000001.1"/>
</dbReference>
<dbReference type="AlphaFoldDB" id="A0A7G7MFT0"/>
<sequence>MRDGLLDGAQLGREDARVPMEQRVQLMIIDDSTDDRVLFEGYVPVMPRIGEQIDPGLLTDKKTGLPVGYDGTWTVEGVWWHGLVIPRATIYVKKT</sequence>
<name>A0A7G7MFT0_9PSEU</name>
<gene>
    <name evidence="1" type="ORF">H6H00_26635</name>
</gene>